<keyword evidence="4 6" id="KW-1133">Transmembrane helix</keyword>
<feature type="transmembrane region" description="Helical" evidence="6">
    <location>
        <begin position="104"/>
        <end position="132"/>
    </location>
</feature>
<dbReference type="AlphaFoldDB" id="A0A6J6SRA3"/>
<feature type="transmembrane region" description="Helical" evidence="6">
    <location>
        <begin position="78"/>
        <end position="98"/>
    </location>
</feature>
<proteinExistence type="predicted"/>
<dbReference type="InterPro" id="IPR036259">
    <property type="entry name" value="MFS_trans_sf"/>
</dbReference>
<dbReference type="SUPFAM" id="SSF103473">
    <property type="entry name" value="MFS general substrate transporter"/>
    <property type="match status" value="1"/>
</dbReference>
<organism evidence="8">
    <name type="scientific">freshwater metagenome</name>
    <dbReference type="NCBI Taxonomy" id="449393"/>
    <lineage>
        <taxon>unclassified sequences</taxon>
        <taxon>metagenomes</taxon>
        <taxon>ecological metagenomes</taxon>
    </lineage>
</organism>
<evidence type="ECO:0000256" key="5">
    <source>
        <dbReference type="ARBA" id="ARBA00023136"/>
    </source>
</evidence>
<keyword evidence="2" id="KW-1003">Cell membrane</keyword>
<evidence type="ECO:0000313" key="8">
    <source>
        <dbReference type="EMBL" id="CAB4737293.1"/>
    </source>
</evidence>
<feature type="domain" description="Major facilitator superfamily (MFS) profile" evidence="7">
    <location>
        <begin position="11"/>
        <end position="398"/>
    </location>
</feature>
<sequence>MSYTELFGYRYIKRFYFARFISNFGNGMSPIALAFGILHLPNGDANLLGLVLGATTVAMLIMSPFGGVLADKFGRIRAVAFADLVGAAGLFVQVVYFATGNVPIAVLLIVNMNFGLMWGIFWPAMSGVLPALVPDEHLQKTNSVNNFFSNGAIILGAAVGGIIVAGWGSTWALAIDAATFVIGGSLLFSFRHVSPRSAQTENSMFDDLIHGWKIFISYRWIVIGVFGFSFIILAWAAGENVLGPLIALKEFNGAKSWSLVLTFEGIGLILGSIIGIKIKLKYPLRFLLLISFSISLYMWSMAKPQSIWFIAFCALLWGMTIDLWTTIWSTAMAREVPRDALSRVSAFDAMGTMLLRPVGLAISGPLSVAIGLSNALYALAIFSAIFILGMLAIPDMRNMQITEDRNSQ</sequence>
<evidence type="ECO:0000256" key="3">
    <source>
        <dbReference type="ARBA" id="ARBA00022692"/>
    </source>
</evidence>
<evidence type="ECO:0000256" key="6">
    <source>
        <dbReference type="SAM" id="Phobius"/>
    </source>
</evidence>
<dbReference type="PANTHER" id="PTHR23513:SF11">
    <property type="entry name" value="STAPHYLOFERRIN A TRANSPORTER"/>
    <property type="match status" value="1"/>
</dbReference>
<keyword evidence="3 6" id="KW-0812">Transmembrane</keyword>
<dbReference type="PANTHER" id="PTHR23513">
    <property type="entry name" value="INTEGRAL MEMBRANE EFFLUX PROTEIN-RELATED"/>
    <property type="match status" value="1"/>
</dbReference>
<evidence type="ECO:0000256" key="2">
    <source>
        <dbReference type="ARBA" id="ARBA00022475"/>
    </source>
</evidence>
<dbReference type="EMBL" id="CAEZYV010000072">
    <property type="protein sequence ID" value="CAB4737293.1"/>
    <property type="molecule type" value="Genomic_DNA"/>
</dbReference>
<feature type="transmembrane region" description="Helical" evidence="6">
    <location>
        <begin position="171"/>
        <end position="193"/>
    </location>
</feature>
<name>A0A6J6SRA3_9ZZZZ</name>
<protein>
    <submittedName>
        <fullName evidence="8">Unannotated protein</fullName>
    </submittedName>
</protein>
<gene>
    <name evidence="8" type="ORF">UFOPK2788_00578</name>
</gene>
<dbReference type="Gene3D" id="1.20.1250.20">
    <property type="entry name" value="MFS general substrate transporter like domains"/>
    <property type="match status" value="1"/>
</dbReference>
<keyword evidence="5 6" id="KW-0472">Membrane</keyword>
<dbReference type="Pfam" id="PF07690">
    <property type="entry name" value="MFS_1"/>
    <property type="match status" value="1"/>
</dbReference>
<dbReference type="GO" id="GO:0005886">
    <property type="term" value="C:plasma membrane"/>
    <property type="evidence" value="ECO:0007669"/>
    <property type="project" value="UniProtKB-SubCell"/>
</dbReference>
<feature type="transmembrane region" description="Helical" evidence="6">
    <location>
        <begin position="214"/>
        <end position="237"/>
    </location>
</feature>
<dbReference type="InterPro" id="IPR020846">
    <property type="entry name" value="MFS_dom"/>
</dbReference>
<dbReference type="PROSITE" id="PS50850">
    <property type="entry name" value="MFS"/>
    <property type="match status" value="1"/>
</dbReference>
<comment type="subcellular location">
    <subcellularLocation>
        <location evidence="1">Cell membrane</location>
        <topology evidence="1">Multi-pass membrane protein</topology>
    </subcellularLocation>
</comment>
<dbReference type="GO" id="GO:0022857">
    <property type="term" value="F:transmembrane transporter activity"/>
    <property type="evidence" value="ECO:0007669"/>
    <property type="project" value="InterPro"/>
</dbReference>
<evidence type="ECO:0000256" key="4">
    <source>
        <dbReference type="ARBA" id="ARBA00022989"/>
    </source>
</evidence>
<feature type="transmembrane region" description="Helical" evidence="6">
    <location>
        <begin position="257"/>
        <end position="276"/>
    </location>
</feature>
<dbReference type="InterPro" id="IPR011701">
    <property type="entry name" value="MFS"/>
</dbReference>
<feature type="transmembrane region" description="Helical" evidence="6">
    <location>
        <begin position="375"/>
        <end position="393"/>
    </location>
</feature>
<feature type="transmembrane region" description="Helical" evidence="6">
    <location>
        <begin position="340"/>
        <end position="363"/>
    </location>
</feature>
<evidence type="ECO:0000256" key="1">
    <source>
        <dbReference type="ARBA" id="ARBA00004651"/>
    </source>
</evidence>
<feature type="transmembrane region" description="Helical" evidence="6">
    <location>
        <begin position="47"/>
        <end position="66"/>
    </location>
</feature>
<reference evidence="8" key="1">
    <citation type="submission" date="2020-05" db="EMBL/GenBank/DDBJ databases">
        <authorList>
            <person name="Chiriac C."/>
            <person name="Salcher M."/>
            <person name="Ghai R."/>
            <person name="Kavagutti S V."/>
        </authorList>
    </citation>
    <scope>NUCLEOTIDE SEQUENCE</scope>
</reference>
<feature type="transmembrane region" description="Helical" evidence="6">
    <location>
        <begin position="306"/>
        <end position="328"/>
    </location>
</feature>
<feature type="transmembrane region" description="Helical" evidence="6">
    <location>
        <begin position="20"/>
        <end position="41"/>
    </location>
</feature>
<dbReference type="CDD" id="cd06173">
    <property type="entry name" value="MFS_MefA_like"/>
    <property type="match status" value="1"/>
</dbReference>
<feature type="transmembrane region" description="Helical" evidence="6">
    <location>
        <begin position="144"/>
        <end position="165"/>
    </location>
</feature>
<feature type="transmembrane region" description="Helical" evidence="6">
    <location>
        <begin position="283"/>
        <end position="300"/>
    </location>
</feature>
<evidence type="ECO:0000259" key="7">
    <source>
        <dbReference type="PROSITE" id="PS50850"/>
    </source>
</evidence>
<accession>A0A6J6SRA3</accession>